<protein>
    <submittedName>
        <fullName evidence="1">Uncharacterized protein</fullName>
    </submittedName>
</protein>
<reference evidence="1 2" key="1">
    <citation type="submission" date="2020-01" db="EMBL/GenBank/DDBJ databases">
        <title>Spongiivirga citrea KCTC 32990T.</title>
        <authorList>
            <person name="Wang G."/>
        </authorList>
    </citation>
    <scope>NUCLEOTIDE SEQUENCE [LARGE SCALE GENOMIC DNA]</scope>
    <source>
        <strain evidence="1 2">KCTC 32990</strain>
    </source>
</reference>
<sequence length="115" mass="13197">MASKSFLVENFTVHQSQRMVFWKGARVNTVGNLTCAGSDHRFIVYFLADKQYAPQSMYIPEFKLGVQFVSKRELDSYLELQEIGAPVYAYLDTDNPEWNALTVNEPVRSCNYVMA</sequence>
<dbReference type="RefSeq" id="WP_164033394.1">
    <property type="nucleotide sequence ID" value="NZ_JAABOQ010000007.1"/>
</dbReference>
<evidence type="ECO:0000313" key="2">
    <source>
        <dbReference type="Proteomes" id="UP000474296"/>
    </source>
</evidence>
<dbReference type="Proteomes" id="UP000474296">
    <property type="component" value="Unassembled WGS sequence"/>
</dbReference>
<gene>
    <name evidence="1" type="ORF">GWK10_15920</name>
</gene>
<name>A0A6M0CL97_9FLAO</name>
<proteinExistence type="predicted"/>
<keyword evidence="2" id="KW-1185">Reference proteome</keyword>
<dbReference type="EMBL" id="JAABOQ010000007">
    <property type="protein sequence ID" value="NER18706.1"/>
    <property type="molecule type" value="Genomic_DNA"/>
</dbReference>
<evidence type="ECO:0000313" key="1">
    <source>
        <dbReference type="EMBL" id="NER18706.1"/>
    </source>
</evidence>
<accession>A0A6M0CL97</accession>
<dbReference type="AlphaFoldDB" id="A0A6M0CL97"/>
<organism evidence="1 2">
    <name type="scientific">Spongiivirga citrea</name>
    <dbReference type="NCBI Taxonomy" id="1481457"/>
    <lineage>
        <taxon>Bacteria</taxon>
        <taxon>Pseudomonadati</taxon>
        <taxon>Bacteroidota</taxon>
        <taxon>Flavobacteriia</taxon>
        <taxon>Flavobacteriales</taxon>
        <taxon>Flavobacteriaceae</taxon>
        <taxon>Spongiivirga</taxon>
    </lineage>
</organism>
<comment type="caution">
    <text evidence="1">The sequence shown here is derived from an EMBL/GenBank/DDBJ whole genome shotgun (WGS) entry which is preliminary data.</text>
</comment>